<accession>A0A8T3C729</accession>
<dbReference type="EMBL" id="JAGYWB010000003">
    <property type="protein sequence ID" value="KAI0527100.1"/>
    <property type="molecule type" value="Genomic_DNA"/>
</dbReference>
<feature type="chain" id="PRO_5035823969" evidence="1">
    <location>
        <begin position="21"/>
        <end position="63"/>
    </location>
</feature>
<sequence>MRTAPMLLEIMLSSLYGTLVEVLHHTHSTKKYPCFMAFIKIMLKFGHCILNLTQNPETDMISF</sequence>
<keyword evidence="3" id="KW-1185">Reference proteome</keyword>
<protein>
    <submittedName>
        <fullName evidence="2">Uncharacterized protein</fullName>
    </submittedName>
</protein>
<evidence type="ECO:0000313" key="2">
    <source>
        <dbReference type="EMBL" id="KAI0527100.1"/>
    </source>
</evidence>
<reference evidence="2" key="1">
    <citation type="journal article" date="2022" name="Front. Genet.">
        <title>Chromosome-Scale Assembly of the Dendrobium nobile Genome Provides Insights Into the Molecular Mechanism of the Biosynthesis of the Medicinal Active Ingredient of Dendrobium.</title>
        <authorList>
            <person name="Xu Q."/>
            <person name="Niu S.-C."/>
            <person name="Li K.-L."/>
            <person name="Zheng P.-J."/>
            <person name="Zhang X.-J."/>
            <person name="Jia Y."/>
            <person name="Liu Y."/>
            <person name="Niu Y.-X."/>
            <person name="Yu L.-H."/>
            <person name="Chen D.-F."/>
            <person name="Zhang G.-Q."/>
        </authorList>
    </citation>
    <scope>NUCLEOTIDE SEQUENCE</scope>
    <source>
        <tissue evidence="2">Leaf</tissue>
    </source>
</reference>
<dbReference type="Proteomes" id="UP000829196">
    <property type="component" value="Unassembled WGS sequence"/>
</dbReference>
<organism evidence="2 3">
    <name type="scientific">Dendrobium nobile</name>
    <name type="common">Orchid</name>
    <dbReference type="NCBI Taxonomy" id="94219"/>
    <lineage>
        <taxon>Eukaryota</taxon>
        <taxon>Viridiplantae</taxon>
        <taxon>Streptophyta</taxon>
        <taxon>Embryophyta</taxon>
        <taxon>Tracheophyta</taxon>
        <taxon>Spermatophyta</taxon>
        <taxon>Magnoliopsida</taxon>
        <taxon>Liliopsida</taxon>
        <taxon>Asparagales</taxon>
        <taxon>Orchidaceae</taxon>
        <taxon>Epidendroideae</taxon>
        <taxon>Malaxideae</taxon>
        <taxon>Dendrobiinae</taxon>
        <taxon>Dendrobium</taxon>
    </lineage>
</organism>
<keyword evidence="1" id="KW-0732">Signal</keyword>
<dbReference type="AlphaFoldDB" id="A0A8T3C729"/>
<gene>
    <name evidence="2" type="ORF">KFK09_002698</name>
</gene>
<evidence type="ECO:0000313" key="3">
    <source>
        <dbReference type="Proteomes" id="UP000829196"/>
    </source>
</evidence>
<evidence type="ECO:0000256" key="1">
    <source>
        <dbReference type="SAM" id="SignalP"/>
    </source>
</evidence>
<name>A0A8T3C729_DENNO</name>
<feature type="signal peptide" evidence="1">
    <location>
        <begin position="1"/>
        <end position="20"/>
    </location>
</feature>
<comment type="caution">
    <text evidence="2">The sequence shown here is derived from an EMBL/GenBank/DDBJ whole genome shotgun (WGS) entry which is preliminary data.</text>
</comment>
<proteinExistence type="predicted"/>